<accession>A0ABD1VM46</accession>
<reference evidence="3" key="1">
    <citation type="submission" date="2024-07" db="EMBL/GenBank/DDBJ databases">
        <title>Two chromosome-level genome assemblies of Korean endemic species Abeliophyllum distichum and Forsythia ovata (Oleaceae).</title>
        <authorList>
            <person name="Jang H."/>
        </authorList>
    </citation>
    <scope>NUCLEOTIDE SEQUENCE [LARGE SCALE GENOMIC DNA]</scope>
</reference>
<comment type="caution">
    <text evidence="2">The sequence shown here is derived from an EMBL/GenBank/DDBJ whole genome shotgun (WGS) entry which is preliminary data.</text>
</comment>
<sequence length="109" mass="11902">MQYPLNLKENELNRDKREDISTRPPVPHTVSVLEVIVPQASEAIAGIFSTVTSVPRIIVGVSSVLPPVESPFSSEDIQQSDKRKMVADEEGETAMPRRGTKGDGDARDS</sequence>
<dbReference type="Proteomes" id="UP001604277">
    <property type="component" value="Unassembled WGS sequence"/>
</dbReference>
<protein>
    <submittedName>
        <fullName evidence="2">Uncharacterized protein</fullName>
    </submittedName>
</protein>
<feature type="region of interest" description="Disordered" evidence="1">
    <location>
        <begin position="1"/>
        <end position="25"/>
    </location>
</feature>
<name>A0ABD1VM46_9LAMI</name>
<evidence type="ECO:0000313" key="3">
    <source>
        <dbReference type="Proteomes" id="UP001604277"/>
    </source>
</evidence>
<feature type="compositionally biased region" description="Basic and acidic residues" evidence="1">
    <location>
        <begin position="100"/>
        <end position="109"/>
    </location>
</feature>
<organism evidence="2 3">
    <name type="scientific">Forsythia ovata</name>
    <dbReference type="NCBI Taxonomy" id="205694"/>
    <lineage>
        <taxon>Eukaryota</taxon>
        <taxon>Viridiplantae</taxon>
        <taxon>Streptophyta</taxon>
        <taxon>Embryophyta</taxon>
        <taxon>Tracheophyta</taxon>
        <taxon>Spermatophyta</taxon>
        <taxon>Magnoliopsida</taxon>
        <taxon>eudicotyledons</taxon>
        <taxon>Gunneridae</taxon>
        <taxon>Pentapetalae</taxon>
        <taxon>asterids</taxon>
        <taxon>lamiids</taxon>
        <taxon>Lamiales</taxon>
        <taxon>Oleaceae</taxon>
        <taxon>Forsythieae</taxon>
        <taxon>Forsythia</taxon>
    </lineage>
</organism>
<proteinExistence type="predicted"/>
<gene>
    <name evidence="2" type="ORF">Fot_19802</name>
</gene>
<feature type="region of interest" description="Disordered" evidence="1">
    <location>
        <begin position="67"/>
        <end position="109"/>
    </location>
</feature>
<evidence type="ECO:0000313" key="2">
    <source>
        <dbReference type="EMBL" id="KAL2538411.1"/>
    </source>
</evidence>
<evidence type="ECO:0000256" key="1">
    <source>
        <dbReference type="SAM" id="MobiDB-lite"/>
    </source>
</evidence>
<keyword evidence="3" id="KW-1185">Reference proteome</keyword>
<feature type="compositionally biased region" description="Basic and acidic residues" evidence="1">
    <location>
        <begin position="8"/>
        <end position="21"/>
    </location>
</feature>
<dbReference type="AlphaFoldDB" id="A0ABD1VM46"/>
<dbReference type="EMBL" id="JBFOLJ010000005">
    <property type="protein sequence ID" value="KAL2538411.1"/>
    <property type="molecule type" value="Genomic_DNA"/>
</dbReference>